<dbReference type="RefSeq" id="XP_041137917.1">
    <property type="nucleotide sequence ID" value="XM_041279703.1"/>
</dbReference>
<dbReference type="InterPro" id="IPR038085">
    <property type="entry name" value="Rnp2-like_sf"/>
</dbReference>
<dbReference type="PANTHER" id="PTHR15441:SF2">
    <property type="entry name" value="RIBONUCLEASE P_MRP PROTEIN SUBUNIT POP5"/>
    <property type="match status" value="1"/>
</dbReference>
<dbReference type="GO" id="GO:0001682">
    <property type="term" value="P:tRNA 5'-leader removal"/>
    <property type="evidence" value="ECO:0007669"/>
    <property type="project" value="InterPro"/>
</dbReference>
<dbReference type="KEGG" id="bbrx:BRETT_001147"/>
<reference evidence="3" key="2">
    <citation type="journal article" name="BMC Genomics">
        <title>New genome assemblies reveal patterns of domestication and adaptation across Brettanomyces (Dekkera) species.</title>
        <authorList>
            <person name="Roach M.J."/>
            <person name="Borneman A.R."/>
        </authorList>
    </citation>
    <scope>NUCLEOTIDE SEQUENCE</scope>
    <source>
        <strain evidence="3">UCD 2041</strain>
    </source>
</reference>
<dbReference type="Gene3D" id="3.30.70.3250">
    <property type="entry name" value="Ribonuclease P, Pop5 subunit"/>
    <property type="match status" value="1"/>
</dbReference>
<dbReference type="Proteomes" id="UP000663131">
    <property type="component" value="Chromosome 8"/>
</dbReference>
<evidence type="ECO:0000256" key="1">
    <source>
        <dbReference type="ARBA" id="ARBA00010800"/>
    </source>
</evidence>
<proteinExistence type="inferred from homology"/>
<comment type="similarity">
    <text evidence="1">Belongs to the eukaryotic/archaeal RNase P protein component 2 family.</text>
</comment>
<name>A0A871R9Q4_DEKBR</name>
<dbReference type="PANTHER" id="PTHR15441">
    <property type="entry name" value="RIBONUCLEASE P PROTEIN SUBUNIT P14"/>
    <property type="match status" value="1"/>
</dbReference>
<dbReference type="Pfam" id="PF01900">
    <property type="entry name" value="RNase_P_Rpp14"/>
    <property type="match status" value="1"/>
</dbReference>
<dbReference type="GO" id="GO:0030681">
    <property type="term" value="C:multimeric ribonuclease P complex"/>
    <property type="evidence" value="ECO:0007669"/>
    <property type="project" value="TreeGrafter"/>
</dbReference>
<keyword evidence="2" id="KW-0819">tRNA processing</keyword>
<accession>A0A871R9Q4</accession>
<protein>
    <submittedName>
        <fullName evidence="3">Uncharacterized protein</fullName>
    </submittedName>
</protein>
<reference evidence="3" key="1">
    <citation type="submission" date="2020-10" db="EMBL/GenBank/DDBJ databases">
        <authorList>
            <person name="Palmer J.M."/>
        </authorList>
    </citation>
    <scope>NUCLEOTIDE SEQUENCE</scope>
    <source>
        <strain evidence="3">UCD 2041</strain>
    </source>
</reference>
<dbReference type="AlphaFoldDB" id="A0A871R9Q4"/>
<dbReference type="GO" id="GO:0005730">
    <property type="term" value="C:nucleolus"/>
    <property type="evidence" value="ECO:0007669"/>
    <property type="project" value="TreeGrafter"/>
</dbReference>
<gene>
    <name evidence="3" type="ORF">BRETT_001147</name>
</gene>
<dbReference type="OrthoDB" id="24745at2759"/>
<organism evidence="3 4">
    <name type="scientific">Dekkera bruxellensis</name>
    <name type="common">Brettanomyces custersii</name>
    <dbReference type="NCBI Taxonomy" id="5007"/>
    <lineage>
        <taxon>Eukaryota</taxon>
        <taxon>Fungi</taxon>
        <taxon>Dikarya</taxon>
        <taxon>Ascomycota</taxon>
        <taxon>Saccharomycotina</taxon>
        <taxon>Pichiomycetes</taxon>
        <taxon>Pichiales</taxon>
        <taxon>Pichiaceae</taxon>
        <taxon>Brettanomyces</taxon>
    </lineage>
</organism>
<evidence type="ECO:0000313" key="4">
    <source>
        <dbReference type="Proteomes" id="UP000663131"/>
    </source>
</evidence>
<dbReference type="InterPro" id="IPR002759">
    <property type="entry name" value="Pop5/Rpp14/Rnp2-like"/>
</dbReference>
<sequence length="179" mass="20349">MVRLKTRYILFEIIYPERKTYPIEDNFGTVADSALSIHQPTDSKVTGRQIIYLIRLSLHKNFGDYGSSTAVGLSMRYFSPRTGTGILRVTRNNWKYIVAAITFINSINGEHCIFHTINVSGSIKKCEDRSMQYSKDLIRTLRKARNAADDDDDASILGRVFAEDMKKDSQGVSMNDNRV</sequence>
<dbReference type="SUPFAM" id="SSF160350">
    <property type="entry name" value="Rnp2-like"/>
    <property type="match status" value="1"/>
</dbReference>
<dbReference type="GO" id="GO:0000172">
    <property type="term" value="C:ribonuclease MRP complex"/>
    <property type="evidence" value="ECO:0007669"/>
    <property type="project" value="TreeGrafter"/>
</dbReference>
<evidence type="ECO:0000313" key="3">
    <source>
        <dbReference type="EMBL" id="QOU21424.1"/>
    </source>
</evidence>
<evidence type="ECO:0000256" key="2">
    <source>
        <dbReference type="ARBA" id="ARBA00022694"/>
    </source>
</evidence>
<dbReference type="EMBL" id="CP063136">
    <property type="protein sequence ID" value="QOU21424.1"/>
    <property type="molecule type" value="Genomic_DNA"/>
</dbReference>
<dbReference type="GO" id="GO:0033204">
    <property type="term" value="F:ribonuclease P RNA binding"/>
    <property type="evidence" value="ECO:0007669"/>
    <property type="project" value="TreeGrafter"/>
</dbReference>
<dbReference type="GeneID" id="64573072"/>